<protein>
    <submittedName>
        <fullName evidence="1">Uncharacterized protein</fullName>
    </submittedName>
</protein>
<dbReference type="AlphaFoldDB" id="A0A378I3J5"/>
<accession>A0A378I3J5</accession>
<evidence type="ECO:0000313" key="2">
    <source>
        <dbReference type="Proteomes" id="UP000254968"/>
    </source>
</evidence>
<proteinExistence type="predicted"/>
<evidence type="ECO:0000313" key="1">
    <source>
        <dbReference type="EMBL" id="STX29295.1"/>
    </source>
</evidence>
<reference evidence="1 2" key="1">
    <citation type="submission" date="2018-06" db="EMBL/GenBank/DDBJ databases">
        <authorList>
            <consortium name="Pathogen Informatics"/>
            <person name="Doyle S."/>
        </authorList>
    </citation>
    <scope>NUCLEOTIDE SEQUENCE [LARGE SCALE GENOMIC DNA]</scope>
    <source>
        <strain evidence="1 2">NCTC13315</strain>
    </source>
</reference>
<gene>
    <name evidence="1" type="ORF">NCTC13315_01834</name>
</gene>
<keyword evidence="2" id="KW-1185">Reference proteome</keyword>
<dbReference type="OrthoDB" id="5652243at2"/>
<dbReference type="Proteomes" id="UP000254968">
    <property type="component" value="Unassembled WGS sequence"/>
</dbReference>
<dbReference type="RefSeq" id="WP_115302977.1">
    <property type="nucleotide sequence ID" value="NZ_CAAAHO010000007.1"/>
</dbReference>
<sequence length="217" mass="24587">MSNYFDPIMQQDIDLDENTLAYLVKLSDEKFSIKAISSGLDKLPSDPTTHATAYWPINIKSLLDQTDNDVLFQEGKLTTQSITKEQVITLFGFDPDKISPVQFNPSIKEELVDNWANEVVRDEFSHASQNIHLFFRPISVQQHSGNNQVQQEDEGLVSNFSFMISIPLAIMSSPNPQEQIAEITSTMFRAFFAHLENEARLANESDMQSTQETPRPS</sequence>
<name>A0A378I3J5_9GAMM</name>
<organism evidence="1 2">
    <name type="scientific">Legionella beliardensis</name>
    <dbReference type="NCBI Taxonomy" id="91822"/>
    <lineage>
        <taxon>Bacteria</taxon>
        <taxon>Pseudomonadati</taxon>
        <taxon>Pseudomonadota</taxon>
        <taxon>Gammaproteobacteria</taxon>
        <taxon>Legionellales</taxon>
        <taxon>Legionellaceae</taxon>
        <taxon>Legionella</taxon>
    </lineage>
</organism>
<dbReference type="EMBL" id="UGNV01000001">
    <property type="protein sequence ID" value="STX29295.1"/>
    <property type="molecule type" value="Genomic_DNA"/>
</dbReference>